<comment type="caution">
    <text evidence="9">The sequence shown here is derived from an EMBL/GenBank/DDBJ whole genome shotgun (WGS) entry which is preliminary data.</text>
</comment>
<dbReference type="GO" id="GO:0016020">
    <property type="term" value="C:membrane"/>
    <property type="evidence" value="ECO:0007669"/>
    <property type="project" value="UniProtKB-SubCell"/>
</dbReference>
<feature type="transmembrane region" description="Helical" evidence="7">
    <location>
        <begin position="369"/>
        <end position="387"/>
    </location>
</feature>
<evidence type="ECO:0000256" key="3">
    <source>
        <dbReference type="ARBA" id="ARBA00022692"/>
    </source>
</evidence>
<evidence type="ECO:0000256" key="4">
    <source>
        <dbReference type="ARBA" id="ARBA00022989"/>
    </source>
</evidence>
<keyword evidence="4 7" id="KW-1133">Transmembrane helix</keyword>
<comment type="similarity">
    <text evidence="2">Belongs to the polycystin family.</text>
</comment>
<evidence type="ECO:0000256" key="6">
    <source>
        <dbReference type="PROSITE-ProRule" id="PRU00152"/>
    </source>
</evidence>
<dbReference type="InterPro" id="IPR036392">
    <property type="entry name" value="PLAT/LH2_dom_sf"/>
</dbReference>
<sequence>SDWSNLELFVDGNDLSMEKINENRNRFYQEKLGKEMIEKVDEMISLVTSSFNIHLNLGQKMIIDTPETFVSFESVSIESFSNKSIKQVGGAEIHLPSNVTSSLQNNSSVLLLRSMMERLAIYDTNTNTNLSTMISLTILDRNGNEIPFETTKQNPIRLRIPRDPNVVIPPMISHNVSTFNSSYHNQTFHYHFVNISSSLPISIHLEFQPIDVNLSYLLIYKFDQIPRLNRSMNEIDGWKLFCSSLHNSPLFLDNQQTIDHRTFVFGLRELTSFESNEFCSNETLPIPIDPVHFTSDYQTRIYTSGCFYLNQQNQWKSDGLIVGSQTNHYETECFSTHLTKFASGFVILPETIDWNYVFHNVEFHKNKTIYLTVIIVILIYIILMIYARKYDKKDSEKLGVTPLSDNRSFDNYFYELIVFTGHRKDSGTKSKVHFILHGENDKTHIRTFDDSKREIFQRGGIDSFVMKVRKPLGSLNCLHIWHDNSGKDSFASWFLKYIIIRDLQTMETFHFISQRWFAVEKDDGKIERIFPSANEEEKKKFSFILAKKAFHNFSDEHLWFSIFARPPSNQFSRVQRCTCCFVLFFISMLSNIMFYDLRNEAKVKNSTNLSFGTFSITSDEILIGITSELISLIPSLLLIQFFRRLRSRHQRTNPIWKKKKKCSFRFPWWFLFVAYGISFLLFLISIFFIIVRGIEFGDVKSQQWLISVLSSFFSSILLTEPIKILSLAIFFAFFCRKSPNEDEELKEYFDENQLMLNKDEENLHSSIEILPSTRPNRLTPNEIACARQIRLRELQMWKIIREILFSICFLSLLFVIVYSNHNENASFQVRHLQKSFPVEISSVNEYWEWLEEDFIGKIRAHKWYNGKNVEYLRGHLNDTSNRLLGWALMKQSRIRTELCPKRIKLNSICRNDLSLSNEEKRSFSPGWFEHSTSLFSSSISQSFQYKSKDRGYIYEFRGSMKDLRGNLSELHRFQWIDQQTREIQIQMSLYNPNVNLFTFVKLQTQFDSTGNIDFQSRFEPIHFYGNFSFKKTNLIFSFQLLHHFLN</sequence>
<feature type="non-terminal residue" evidence="9">
    <location>
        <position position="1"/>
    </location>
</feature>
<dbReference type="Pfam" id="PF01477">
    <property type="entry name" value="PLAT"/>
    <property type="match status" value="1"/>
</dbReference>
<organism evidence="9 10">
    <name type="scientific">Adineta ricciae</name>
    <name type="common">Rotifer</name>
    <dbReference type="NCBI Taxonomy" id="249248"/>
    <lineage>
        <taxon>Eukaryota</taxon>
        <taxon>Metazoa</taxon>
        <taxon>Spiralia</taxon>
        <taxon>Gnathifera</taxon>
        <taxon>Rotifera</taxon>
        <taxon>Eurotatoria</taxon>
        <taxon>Bdelloidea</taxon>
        <taxon>Adinetida</taxon>
        <taxon>Adinetidae</taxon>
        <taxon>Adineta</taxon>
    </lineage>
</organism>
<dbReference type="AlphaFoldDB" id="A0A816F6R6"/>
<dbReference type="InterPro" id="IPR051223">
    <property type="entry name" value="Polycystin"/>
</dbReference>
<feature type="transmembrane region" description="Helical" evidence="7">
    <location>
        <begin position="666"/>
        <end position="691"/>
    </location>
</feature>
<dbReference type="PROSITE" id="PS50095">
    <property type="entry name" value="PLAT"/>
    <property type="match status" value="1"/>
</dbReference>
<proteinExistence type="inferred from homology"/>
<dbReference type="Pfam" id="PF20519">
    <property type="entry name" value="Polycystin_dom"/>
    <property type="match status" value="1"/>
</dbReference>
<dbReference type="PANTHER" id="PTHR10877:SF194">
    <property type="entry name" value="LOCATION OF VULVA DEFECTIVE 1"/>
    <property type="match status" value="1"/>
</dbReference>
<feature type="transmembrane region" description="Helical" evidence="7">
    <location>
        <begin position="621"/>
        <end position="642"/>
    </location>
</feature>
<dbReference type="EMBL" id="CAJNOR010011020">
    <property type="protein sequence ID" value="CAF1658505.1"/>
    <property type="molecule type" value="Genomic_DNA"/>
</dbReference>
<evidence type="ECO:0000313" key="9">
    <source>
        <dbReference type="EMBL" id="CAF1658505.1"/>
    </source>
</evidence>
<dbReference type="SMART" id="SM00308">
    <property type="entry name" value="LH2"/>
    <property type="match status" value="1"/>
</dbReference>
<feature type="transmembrane region" description="Helical" evidence="7">
    <location>
        <begin position="711"/>
        <end position="735"/>
    </location>
</feature>
<dbReference type="Gene3D" id="2.60.60.20">
    <property type="entry name" value="PLAT/LH2 domain"/>
    <property type="match status" value="1"/>
</dbReference>
<accession>A0A816F6R6</accession>
<dbReference type="FunFam" id="2.60.60.20:FF:000022">
    <property type="entry name" value="Uncharacterized protein"/>
    <property type="match status" value="1"/>
</dbReference>
<feature type="transmembrane region" description="Helical" evidence="7">
    <location>
        <begin position="799"/>
        <end position="818"/>
    </location>
</feature>
<feature type="transmembrane region" description="Helical" evidence="7">
    <location>
        <begin position="577"/>
        <end position="595"/>
    </location>
</feature>
<keyword evidence="5 7" id="KW-0472">Membrane</keyword>
<dbReference type="GO" id="GO:0050982">
    <property type="term" value="P:detection of mechanical stimulus"/>
    <property type="evidence" value="ECO:0007669"/>
    <property type="project" value="TreeGrafter"/>
</dbReference>
<comment type="caution">
    <text evidence="6">Lacks conserved residue(s) required for the propagation of feature annotation.</text>
</comment>
<evidence type="ECO:0000259" key="8">
    <source>
        <dbReference type="PROSITE" id="PS50095"/>
    </source>
</evidence>
<dbReference type="PANTHER" id="PTHR10877">
    <property type="entry name" value="POLYCYSTIN FAMILY MEMBER"/>
    <property type="match status" value="1"/>
</dbReference>
<keyword evidence="3 7" id="KW-0812">Transmembrane</keyword>
<dbReference type="GO" id="GO:0005262">
    <property type="term" value="F:calcium channel activity"/>
    <property type="evidence" value="ECO:0007669"/>
    <property type="project" value="TreeGrafter"/>
</dbReference>
<dbReference type="SUPFAM" id="SSF49723">
    <property type="entry name" value="Lipase/lipooxygenase domain (PLAT/LH2 domain)"/>
    <property type="match status" value="1"/>
</dbReference>
<evidence type="ECO:0000256" key="7">
    <source>
        <dbReference type="SAM" id="Phobius"/>
    </source>
</evidence>
<evidence type="ECO:0000256" key="1">
    <source>
        <dbReference type="ARBA" id="ARBA00004141"/>
    </source>
</evidence>
<comment type="subcellular location">
    <subcellularLocation>
        <location evidence="1">Membrane</location>
        <topology evidence="1">Multi-pass membrane protein</topology>
    </subcellularLocation>
</comment>
<dbReference type="Proteomes" id="UP000663828">
    <property type="component" value="Unassembled WGS sequence"/>
</dbReference>
<feature type="domain" description="PLAT" evidence="8">
    <location>
        <begin position="412"/>
        <end position="531"/>
    </location>
</feature>
<gene>
    <name evidence="9" type="ORF">XAT740_LOCUS56382</name>
</gene>
<evidence type="ECO:0000256" key="2">
    <source>
        <dbReference type="ARBA" id="ARBA00007200"/>
    </source>
</evidence>
<reference evidence="9" key="1">
    <citation type="submission" date="2021-02" db="EMBL/GenBank/DDBJ databases">
        <authorList>
            <person name="Nowell W R."/>
        </authorList>
    </citation>
    <scope>NUCLEOTIDE SEQUENCE</scope>
</reference>
<name>A0A816F6R6_ADIRI</name>
<protein>
    <recommendedName>
        <fullName evidence="8">PLAT domain-containing protein</fullName>
    </recommendedName>
</protein>
<dbReference type="InterPro" id="IPR001024">
    <property type="entry name" value="PLAT/LH2_dom"/>
</dbReference>
<evidence type="ECO:0000256" key="5">
    <source>
        <dbReference type="ARBA" id="ARBA00023136"/>
    </source>
</evidence>
<evidence type="ECO:0000313" key="10">
    <source>
        <dbReference type="Proteomes" id="UP000663828"/>
    </source>
</evidence>
<dbReference type="InterPro" id="IPR046791">
    <property type="entry name" value="Polycystin_dom"/>
</dbReference>
<keyword evidence="10" id="KW-1185">Reference proteome</keyword>